<evidence type="ECO:0000313" key="3">
    <source>
        <dbReference type="Proteomes" id="UP001444661"/>
    </source>
</evidence>
<reference evidence="2 3" key="1">
    <citation type="submission" date="2023-01" db="EMBL/GenBank/DDBJ databases">
        <title>Analysis of 21 Apiospora genomes using comparative genomics revels a genus with tremendous synthesis potential of carbohydrate active enzymes and secondary metabolites.</title>
        <authorList>
            <person name="Sorensen T."/>
        </authorList>
    </citation>
    <scope>NUCLEOTIDE SEQUENCE [LARGE SCALE GENOMIC DNA]</scope>
    <source>
        <strain evidence="2 3">CBS 33761</strain>
    </source>
</reference>
<organism evidence="2 3">
    <name type="scientific">Apiospora rasikravindrae</name>
    <dbReference type="NCBI Taxonomy" id="990691"/>
    <lineage>
        <taxon>Eukaryota</taxon>
        <taxon>Fungi</taxon>
        <taxon>Dikarya</taxon>
        <taxon>Ascomycota</taxon>
        <taxon>Pezizomycotina</taxon>
        <taxon>Sordariomycetes</taxon>
        <taxon>Xylariomycetidae</taxon>
        <taxon>Amphisphaeriales</taxon>
        <taxon>Apiosporaceae</taxon>
        <taxon>Apiospora</taxon>
    </lineage>
</organism>
<protein>
    <submittedName>
        <fullName evidence="2">PH domain-containing protein</fullName>
    </submittedName>
</protein>
<accession>A0ABR1SKB3</accession>
<proteinExistence type="predicted"/>
<evidence type="ECO:0000313" key="2">
    <source>
        <dbReference type="EMBL" id="KAK8034765.1"/>
    </source>
</evidence>
<gene>
    <name evidence="2" type="ORF">PG993_009760</name>
</gene>
<comment type="caution">
    <text evidence="2">The sequence shown here is derived from an EMBL/GenBank/DDBJ whole genome shotgun (WGS) entry which is preliminary data.</text>
</comment>
<feature type="region of interest" description="Disordered" evidence="1">
    <location>
        <begin position="201"/>
        <end position="232"/>
    </location>
</feature>
<dbReference type="EMBL" id="JAQQWK010000009">
    <property type="protein sequence ID" value="KAK8034765.1"/>
    <property type="molecule type" value="Genomic_DNA"/>
</dbReference>
<evidence type="ECO:0000256" key="1">
    <source>
        <dbReference type="SAM" id="MobiDB-lite"/>
    </source>
</evidence>
<keyword evidence="3" id="KW-1185">Reference proteome</keyword>
<feature type="compositionally biased region" description="Low complexity" evidence="1">
    <location>
        <begin position="207"/>
        <end position="222"/>
    </location>
</feature>
<feature type="region of interest" description="Disordered" evidence="1">
    <location>
        <begin position="146"/>
        <end position="187"/>
    </location>
</feature>
<name>A0ABR1SKB3_9PEZI</name>
<dbReference type="Proteomes" id="UP001444661">
    <property type="component" value="Unassembled WGS sequence"/>
</dbReference>
<sequence>MPPPPPPPLALRLCAPPRHSAAHPPRRARLGLGPFRPGGGVAGQPALAEDGGAREDLYAVACGVAADCLKYEGVVWETIKSNTGYRQGLTWGMPFTDSAYAQYRRRYVIRVRAETDQFLLSCVGPESSTATRLAYTRDNTALVSSRSSRPAPVIHHSAMTPHYPYPSSQLEPTSHLTPTATSLSNLPPLLSQIPLEQLTTRRHRHPSPTTHPSPSTSTAAAAGDGKWRPRHE</sequence>
<feature type="compositionally biased region" description="Polar residues" evidence="1">
    <location>
        <begin position="166"/>
        <end position="185"/>
    </location>
</feature>